<dbReference type="EMBL" id="JBHTOC010000012">
    <property type="protein sequence ID" value="MFD1430352.1"/>
    <property type="molecule type" value="Genomic_DNA"/>
</dbReference>
<evidence type="ECO:0000313" key="2">
    <source>
        <dbReference type="Proteomes" id="UP001597196"/>
    </source>
</evidence>
<evidence type="ECO:0000313" key="1">
    <source>
        <dbReference type="EMBL" id="MFD1430352.1"/>
    </source>
</evidence>
<comment type="caution">
    <text evidence="1">The sequence shown here is derived from an EMBL/GenBank/DDBJ whole genome shotgun (WGS) entry which is preliminary data.</text>
</comment>
<keyword evidence="2" id="KW-1185">Reference proteome</keyword>
<dbReference type="RefSeq" id="WP_203626665.1">
    <property type="nucleotide sequence ID" value="NZ_BOLQ01000007.1"/>
</dbReference>
<organism evidence="1 2">
    <name type="scientific">Lacticaseibacillus mingshuiensis</name>
    <dbReference type="NCBI Taxonomy" id="2799574"/>
    <lineage>
        <taxon>Bacteria</taxon>
        <taxon>Bacillati</taxon>
        <taxon>Bacillota</taxon>
        <taxon>Bacilli</taxon>
        <taxon>Lactobacillales</taxon>
        <taxon>Lactobacillaceae</taxon>
        <taxon>Lacticaseibacillus</taxon>
    </lineage>
</organism>
<evidence type="ECO:0008006" key="3">
    <source>
        <dbReference type="Google" id="ProtNLM"/>
    </source>
</evidence>
<accession>A0ABW4CJ19</accession>
<protein>
    <recommendedName>
        <fullName evidence="3">DUF4878 domain-containing protein</fullName>
    </recommendedName>
</protein>
<dbReference type="Proteomes" id="UP001597196">
    <property type="component" value="Unassembled WGS sequence"/>
</dbReference>
<gene>
    <name evidence="1" type="ORF">ACFQ4P_08835</name>
</gene>
<reference evidence="2" key="1">
    <citation type="journal article" date="2019" name="Int. J. Syst. Evol. Microbiol.">
        <title>The Global Catalogue of Microorganisms (GCM) 10K type strain sequencing project: providing services to taxonomists for standard genome sequencing and annotation.</title>
        <authorList>
            <consortium name="The Broad Institute Genomics Platform"/>
            <consortium name="The Broad Institute Genome Sequencing Center for Infectious Disease"/>
            <person name="Wu L."/>
            <person name="Ma J."/>
        </authorList>
    </citation>
    <scope>NUCLEOTIDE SEQUENCE [LARGE SCALE GENOMIC DNA]</scope>
    <source>
        <strain evidence="2">CCM 8980</strain>
    </source>
</reference>
<sequence length="154" mass="17232">MRKRTKLLALLLVALFMGMGLVYTFADREVVVQGMTDAQVTQARRQAKQVLVKNIDAVNAGSVSEYLETVPPSKRTETAAQMTKALAKRDATLKLQEFKVQKQTRTSLMAKVDQLQTTTKTGKKQILESTIEFVNQDGAWYIKKSLLVNLIKAN</sequence>
<proteinExistence type="predicted"/>
<name>A0ABW4CJ19_9LACO</name>